<reference evidence="2 3" key="1">
    <citation type="journal article" date="2020" name="Arch. Microbiol.">
        <title>The genome sequence of the giant phototrophic gammaproteobacterium Thiospirillum jenense gives insight into its physiological properties and phylogenetic relationships.</title>
        <authorList>
            <person name="Imhoff J.F."/>
            <person name="Meyer T.E."/>
            <person name="Kyndt J.A."/>
        </authorList>
    </citation>
    <scope>NUCLEOTIDE SEQUENCE [LARGE SCALE GENOMIC DNA]</scope>
    <source>
        <strain evidence="2 3">DSM 216</strain>
    </source>
</reference>
<dbReference type="EMBL" id="JABVCQ010000003">
    <property type="protein sequence ID" value="MBB1125029.1"/>
    <property type="molecule type" value="Genomic_DNA"/>
</dbReference>
<feature type="domain" description="HicB-like antitoxin of toxin-antitoxin system" evidence="1">
    <location>
        <begin position="3"/>
        <end position="126"/>
    </location>
</feature>
<name>A0A839HDC2_9GAMM</name>
<accession>A0A839HDC2</accession>
<evidence type="ECO:0000259" key="1">
    <source>
        <dbReference type="Pfam" id="PF15919"/>
    </source>
</evidence>
<evidence type="ECO:0000313" key="2">
    <source>
        <dbReference type="EMBL" id="MBB1125029.1"/>
    </source>
</evidence>
<dbReference type="InterPro" id="IPR051404">
    <property type="entry name" value="TA_system_antitoxin"/>
</dbReference>
<organism evidence="2 3">
    <name type="scientific">Thiospirillum jenense</name>
    <dbReference type="NCBI Taxonomy" id="1653858"/>
    <lineage>
        <taxon>Bacteria</taxon>
        <taxon>Pseudomonadati</taxon>
        <taxon>Pseudomonadota</taxon>
        <taxon>Gammaproteobacteria</taxon>
        <taxon>Chromatiales</taxon>
        <taxon>Chromatiaceae</taxon>
        <taxon>Thiospirillum</taxon>
    </lineage>
</organism>
<dbReference type="SUPFAM" id="SSF143100">
    <property type="entry name" value="TTHA1013/TTHA0281-like"/>
    <property type="match status" value="1"/>
</dbReference>
<protein>
    <submittedName>
        <fullName evidence="2">Type II toxin-antitoxin system HicB family antitoxin</fullName>
    </submittedName>
</protein>
<dbReference type="InterPro" id="IPR035069">
    <property type="entry name" value="TTHA1013/TTHA0281-like"/>
</dbReference>
<dbReference type="RefSeq" id="WP_182582139.1">
    <property type="nucleotide sequence ID" value="NZ_JABVCQ010000003.1"/>
</dbReference>
<dbReference type="Proteomes" id="UP000548632">
    <property type="component" value="Unassembled WGS sequence"/>
</dbReference>
<dbReference type="InterPro" id="IPR031807">
    <property type="entry name" value="HicB-like"/>
</dbReference>
<comment type="caution">
    <text evidence="2">The sequence shown here is derived from an EMBL/GenBank/DDBJ whole genome shotgun (WGS) entry which is preliminary data.</text>
</comment>
<keyword evidence="3" id="KW-1185">Reference proteome</keyword>
<gene>
    <name evidence="2" type="ORF">HUK38_02135</name>
</gene>
<dbReference type="PANTHER" id="PTHR34504:SF2">
    <property type="entry name" value="UPF0150 PROTEIN SSL0259"/>
    <property type="match status" value="1"/>
</dbReference>
<dbReference type="AlphaFoldDB" id="A0A839HDC2"/>
<dbReference type="Pfam" id="PF15919">
    <property type="entry name" value="HicB_lk_antitox"/>
    <property type="match status" value="1"/>
</dbReference>
<dbReference type="PANTHER" id="PTHR34504">
    <property type="entry name" value="ANTITOXIN HICB"/>
    <property type="match status" value="1"/>
</dbReference>
<sequence length="131" mass="14075">MKFPIAIEPATDSTAWGVVVPDLPGCFSAGDSTEDAAINAVEAIELHCEALVEDGVEIPVPRPLAEWQADPEFAGWMWALVDVDVSHFESGAEPVNITLPRWLVAEIDAHAKVRGVTRADFLADAARAALR</sequence>
<dbReference type="Gene3D" id="3.30.160.250">
    <property type="match status" value="1"/>
</dbReference>
<evidence type="ECO:0000313" key="3">
    <source>
        <dbReference type="Proteomes" id="UP000548632"/>
    </source>
</evidence>
<proteinExistence type="predicted"/>